<dbReference type="AlphaFoldDB" id="A0A562V3F1"/>
<dbReference type="GO" id="GO:0050661">
    <property type="term" value="F:NADP binding"/>
    <property type="evidence" value="ECO:0007669"/>
    <property type="project" value="InterPro"/>
</dbReference>
<evidence type="ECO:0000313" key="5">
    <source>
        <dbReference type="EMBL" id="TWJ12411.1"/>
    </source>
</evidence>
<comment type="similarity">
    <text evidence="1">Belongs to the HIBADH-related family.</text>
</comment>
<dbReference type="PANTHER" id="PTHR43580">
    <property type="entry name" value="OXIDOREDUCTASE GLYR1-RELATED"/>
    <property type="match status" value="1"/>
</dbReference>
<keyword evidence="2" id="KW-0560">Oxidoreductase</keyword>
<accession>A0A562V3F1</accession>
<dbReference type="Gene3D" id="1.10.1040.10">
    <property type="entry name" value="N-(1-d-carboxylethyl)-l-norvaline Dehydrogenase, domain 2"/>
    <property type="match status" value="1"/>
</dbReference>
<dbReference type="InterPro" id="IPR013328">
    <property type="entry name" value="6PGD_dom2"/>
</dbReference>
<dbReference type="PANTHER" id="PTHR43580:SF2">
    <property type="entry name" value="CYTOKINE-LIKE NUCLEAR FACTOR N-PAC"/>
    <property type="match status" value="1"/>
</dbReference>
<dbReference type="PIRSF" id="PIRSF000103">
    <property type="entry name" value="HIBADH"/>
    <property type="match status" value="1"/>
</dbReference>
<evidence type="ECO:0000313" key="6">
    <source>
        <dbReference type="Proteomes" id="UP000321617"/>
    </source>
</evidence>
<proteinExistence type="inferred from homology"/>
<gene>
    <name evidence="5" type="ORF">LX16_3168</name>
</gene>
<feature type="domain" description="NADPH-dependent reductive aminase-like C-terminal" evidence="4">
    <location>
        <begin position="163"/>
        <end position="289"/>
    </location>
</feature>
<protein>
    <submittedName>
        <fullName evidence="5">3-hydroxyisobutyrate dehydrogenase-like beta-hydroxyacid dehydrogenase</fullName>
    </submittedName>
</protein>
<dbReference type="InterPro" id="IPR048666">
    <property type="entry name" value="RedAm-like_C"/>
</dbReference>
<dbReference type="Gene3D" id="3.40.50.720">
    <property type="entry name" value="NAD(P)-binding Rossmann-like Domain"/>
    <property type="match status" value="1"/>
</dbReference>
<dbReference type="InterPro" id="IPR006115">
    <property type="entry name" value="6PGDH_NADP-bd"/>
</dbReference>
<name>A0A562V3F1_9ACTN</name>
<sequence length="290" mass="30457">MSSHSTDVSVLGLGAMGRALAGTLLDAGHTVTVWNRTPGRDAEVVAVGAVAAAGAGSAAAASPLVVACLLDHTSVTDTFTAAADSLRGRTVVNLTSTTPEESRDLARWAERHDVVFLDGGIMATPEMIGRPESRLLYSGAAGAFDEFRPVLERFGTSEYLGEDPGLAALWDFALLAAMYGTFAAVFHGMAMVTTAGASPDAFVPRVTEWLGAMLSSVPYHAGQVTEGHYRTEVQSLDFNKAAVDAITRASRDAGIDTAVVEVVRRLVDREVAAGNGALAFSRIYESIRRP</sequence>
<dbReference type="InterPro" id="IPR015815">
    <property type="entry name" value="HIBADH-related"/>
</dbReference>
<dbReference type="Pfam" id="PF03446">
    <property type="entry name" value="NAD_binding_2"/>
    <property type="match status" value="1"/>
</dbReference>
<dbReference type="GO" id="GO:0016491">
    <property type="term" value="F:oxidoreductase activity"/>
    <property type="evidence" value="ECO:0007669"/>
    <property type="project" value="UniProtKB-KW"/>
</dbReference>
<evidence type="ECO:0000259" key="3">
    <source>
        <dbReference type="Pfam" id="PF03446"/>
    </source>
</evidence>
<dbReference type="InterPro" id="IPR036291">
    <property type="entry name" value="NAD(P)-bd_dom_sf"/>
</dbReference>
<dbReference type="SUPFAM" id="SSF51735">
    <property type="entry name" value="NAD(P)-binding Rossmann-fold domains"/>
    <property type="match status" value="1"/>
</dbReference>
<keyword evidence="6" id="KW-1185">Reference proteome</keyword>
<dbReference type="Proteomes" id="UP000321617">
    <property type="component" value="Unassembled WGS sequence"/>
</dbReference>
<dbReference type="EMBL" id="VLLL01000006">
    <property type="protein sequence ID" value="TWJ12411.1"/>
    <property type="molecule type" value="Genomic_DNA"/>
</dbReference>
<reference evidence="5 6" key="1">
    <citation type="journal article" date="2013" name="Stand. Genomic Sci.">
        <title>Genomic Encyclopedia of Type Strains, Phase I: The one thousand microbial genomes (KMG-I) project.</title>
        <authorList>
            <person name="Kyrpides N.C."/>
            <person name="Woyke T."/>
            <person name="Eisen J.A."/>
            <person name="Garrity G."/>
            <person name="Lilburn T.G."/>
            <person name="Beck B.J."/>
            <person name="Whitman W.B."/>
            <person name="Hugenholtz P."/>
            <person name="Klenk H.P."/>
        </authorList>
    </citation>
    <scope>NUCLEOTIDE SEQUENCE [LARGE SCALE GENOMIC DNA]</scope>
    <source>
        <strain evidence="5 6">DSM 45044</strain>
    </source>
</reference>
<evidence type="ECO:0000256" key="1">
    <source>
        <dbReference type="ARBA" id="ARBA00009080"/>
    </source>
</evidence>
<dbReference type="OrthoDB" id="4029976at2"/>
<organism evidence="5 6">
    <name type="scientific">Stackebrandtia albiflava</name>
    <dbReference type="NCBI Taxonomy" id="406432"/>
    <lineage>
        <taxon>Bacteria</taxon>
        <taxon>Bacillati</taxon>
        <taxon>Actinomycetota</taxon>
        <taxon>Actinomycetes</taxon>
        <taxon>Glycomycetales</taxon>
        <taxon>Glycomycetaceae</taxon>
        <taxon>Stackebrandtia</taxon>
    </lineage>
</organism>
<comment type="caution">
    <text evidence="5">The sequence shown here is derived from an EMBL/GenBank/DDBJ whole genome shotgun (WGS) entry which is preliminary data.</text>
</comment>
<dbReference type="Pfam" id="PF21761">
    <property type="entry name" value="RedAm-like_C"/>
    <property type="match status" value="1"/>
</dbReference>
<feature type="domain" description="6-phosphogluconate dehydrogenase NADP-binding" evidence="3">
    <location>
        <begin position="8"/>
        <end position="156"/>
    </location>
</feature>
<evidence type="ECO:0000256" key="2">
    <source>
        <dbReference type="ARBA" id="ARBA00023002"/>
    </source>
</evidence>
<dbReference type="InterPro" id="IPR051265">
    <property type="entry name" value="HIBADH-related_NP60_sf"/>
</dbReference>
<evidence type="ECO:0000259" key="4">
    <source>
        <dbReference type="Pfam" id="PF21761"/>
    </source>
</evidence>
<dbReference type="RefSeq" id="WP_147139517.1">
    <property type="nucleotide sequence ID" value="NZ_BAABIJ010000002.1"/>
</dbReference>